<evidence type="ECO:0000313" key="2">
    <source>
        <dbReference type="EMBL" id="BAL85157.1"/>
    </source>
</evidence>
<reference evidence="2 3" key="1">
    <citation type="submission" date="2011-10" db="EMBL/GenBank/DDBJ databases">
        <title>Whole genome sequence of Selenomonas ruminantium subsp. lactilytica TAM6421.</title>
        <authorList>
            <person name="Oguchi A."/>
            <person name="Ankai A."/>
            <person name="Kaneko J."/>
            <person name="Yamada-Narita S."/>
            <person name="Fukui S."/>
            <person name="Takahashi M."/>
            <person name="Onodera T."/>
            <person name="Kojima S."/>
            <person name="Fushimi T."/>
            <person name="Abe N."/>
            <person name="Kamio Y."/>
            <person name="Yamazaki S."/>
            <person name="Fujita N."/>
        </authorList>
    </citation>
    <scope>NUCLEOTIDE SEQUENCE [LARGE SCALE GENOMIC DNA]</scope>
    <source>
        <strain evidence="3">NBRC 103574 / TAM6421</strain>
        <plasmid evidence="2 3">pSRC3</plasmid>
    </source>
</reference>
<sequence>MSDKLYIGQHVRVKKDTSEVQLEGKVGVIVGGNNEAPLVEFYGDFPGHNGGLGDAGLLREKDSCWMVNVDKLEPLSKKETALYALGVREGVPFEIKRNDGEFYGWGPYTLENGEVYDGNHDDLTVDELKYLFQNGSAPVADDDTQEILQKIETLTEEIDELAEELNQIREDLMED</sequence>
<dbReference type="RefSeq" id="WP_014426175.1">
    <property type="nucleotide sequence ID" value="NC_017073.1"/>
</dbReference>
<feature type="coiled-coil region" evidence="1">
    <location>
        <begin position="144"/>
        <end position="175"/>
    </location>
</feature>
<name>I0GWM0_SELRL</name>
<dbReference type="Proteomes" id="UP000007887">
    <property type="component" value="Plasmid pSRC3"/>
</dbReference>
<proteinExistence type="predicted"/>
<geneLocation type="plasmid" evidence="2 3">
    <name>pSRC3</name>
</geneLocation>
<keyword evidence="2" id="KW-0614">Plasmid</keyword>
<accession>I0GWM0</accession>
<evidence type="ECO:0000313" key="3">
    <source>
        <dbReference type="Proteomes" id="UP000007887"/>
    </source>
</evidence>
<dbReference type="AlphaFoldDB" id="I0GWM0"/>
<dbReference type="KEGG" id="sri:SELR_pSRC300840"/>
<protein>
    <submittedName>
        <fullName evidence="2">Uncharacterized protein</fullName>
    </submittedName>
</protein>
<dbReference type="EMBL" id="AP012300">
    <property type="protein sequence ID" value="BAL85157.1"/>
    <property type="molecule type" value="Genomic_DNA"/>
</dbReference>
<dbReference type="PATRIC" id="fig|927704.6.peg.3398"/>
<evidence type="ECO:0000256" key="1">
    <source>
        <dbReference type="SAM" id="Coils"/>
    </source>
</evidence>
<organism evidence="2 3">
    <name type="scientific">Selenomonas ruminantium subsp. lactilytica (strain NBRC 103574 / TAM6421)</name>
    <dbReference type="NCBI Taxonomy" id="927704"/>
    <lineage>
        <taxon>Bacteria</taxon>
        <taxon>Bacillati</taxon>
        <taxon>Bacillota</taxon>
        <taxon>Negativicutes</taxon>
        <taxon>Selenomonadales</taxon>
        <taxon>Selenomonadaceae</taxon>
        <taxon>Selenomonas</taxon>
    </lineage>
</organism>
<gene>
    <name evidence="2" type="ordered locus">SELR_pSRC300840</name>
</gene>
<dbReference type="OrthoDB" id="9781560at2"/>
<keyword evidence="1" id="KW-0175">Coiled coil</keyword>
<dbReference type="HOGENOM" id="CLU_1531500_0_0_9"/>